<dbReference type="RefSeq" id="WP_023769288.1">
    <property type="nucleotide sequence ID" value="NZ_CP097252.1"/>
</dbReference>
<keyword evidence="2" id="KW-1185">Reference proteome</keyword>
<dbReference type="EMBL" id="JAMYPJ010000086">
    <property type="protein sequence ID" value="MER8937616.1"/>
    <property type="molecule type" value="Genomic_DNA"/>
</dbReference>
<sequence>MKKIYEKPSLNKREKLSAVTAIACPISQPCG</sequence>
<comment type="caution">
    <text evidence="1">The sequence shown here is derived from an EMBL/GenBank/DDBJ whole genome shotgun (WGS) entry which is preliminary data.</text>
</comment>
<evidence type="ECO:0000313" key="2">
    <source>
        <dbReference type="Proteomes" id="UP001464387"/>
    </source>
</evidence>
<gene>
    <name evidence="1" type="ORF">NKI33_32305</name>
</gene>
<dbReference type="Proteomes" id="UP001464387">
    <property type="component" value="Unassembled WGS sequence"/>
</dbReference>
<reference evidence="1 2" key="1">
    <citation type="journal article" date="2024" name="Proc. Natl. Acad. Sci. U.S.A.">
        <title>The evolutionary genomics of adaptation to stress in wild rhizobium bacteria.</title>
        <authorList>
            <person name="Kehlet-Delgado H."/>
            <person name="Montoya A.P."/>
            <person name="Jensen K.T."/>
            <person name="Wendlandt C.E."/>
            <person name="Dexheimer C."/>
            <person name="Roberts M."/>
            <person name="Torres Martinez L."/>
            <person name="Friesen M.L."/>
            <person name="Griffitts J.S."/>
            <person name="Porter S.S."/>
        </authorList>
    </citation>
    <scope>NUCLEOTIDE SEQUENCE [LARGE SCALE GENOMIC DNA]</scope>
    <source>
        <strain evidence="1 2">M0729</strain>
    </source>
</reference>
<organism evidence="1 2">
    <name type="scientific">Mesorhizobium opportunistum</name>
    <dbReference type="NCBI Taxonomy" id="593909"/>
    <lineage>
        <taxon>Bacteria</taxon>
        <taxon>Pseudomonadati</taxon>
        <taxon>Pseudomonadota</taxon>
        <taxon>Alphaproteobacteria</taxon>
        <taxon>Hyphomicrobiales</taxon>
        <taxon>Phyllobacteriaceae</taxon>
        <taxon>Mesorhizobium</taxon>
    </lineage>
</organism>
<proteinExistence type="predicted"/>
<accession>A0ABV1YQY8</accession>
<name>A0ABV1YQY8_9HYPH</name>
<protein>
    <submittedName>
        <fullName evidence="1">RiPP</fullName>
    </submittedName>
</protein>
<evidence type="ECO:0000313" key="1">
    <source>
        <dbReference type="EMBL" id="MER8937616.1"/>
    </source>
</evidence>